<feature type="region of interest" description="Disordered" evidence="2">
    <location>
        <begin position="2095"/>
        <end position="2136"/>
    </location>
</feature>
<dbReference type="GO" id="GO:0046789">
    <property type="term" value="F:host cell surface receptor binding"/>
    <property type="evidence" value="ECO:0007669"/>
    <property type="project" value="InterPro"/>
</dbReference>
<dbReference type="FunFam" id="1.20.58.830:FF:000021">
    <property type="entry name" value="Erythrocyte membrane protein 1, PfEMP1"/>
    <property type="match status" value="1"/>
</dbReference>
<reference evidence="9 10" key="2">
    <citation type="submission" date="2013-02" db="EMBL/GenBank/DDBJ databases">
        <title>The Genome Sequence of Plasmodium falciparum 7G8.</title>
        <authorList>
            <consortium name="The Broad Institute Genome Sequencing Platform"/>
            <consortium name="The Broad Institute Genome Sequencing Center for Infectious Disease"/>
            <person name="Neafsey D."/>
            <person name="Cheeseman I."/>
            <person name="Volkman S."/>
            <person name="Adams J."/>
            <person name="Walker B."/>
            <person name="Young S.K."/>
            <person name="Zeng Q."/>
            <person name="Gargeya S."/>
            <person name="Fitzgerald M."/>
            <person name="Haas B."/>
            <person name="Abouelleil A."/>
            <person name="Alvarado L."/>
            <person name="Arachchi H.M."/>
            <person name="Berlin A.M."/>
            <person name="Chapman S.B."/>
            <person name="Dewar J."/>
            <person name="Goldberg J."/>
            <person name="Griggs A."/>
            <person name="Gujja S."/>
            <person name="Hansen M."/>
            <person name="Howarth C."/>
            <person name="Imamovic A."/>
            <person name="Larimer J."/>
            <person name="McCowan C."/>
            <person name="Murphy C."/>
            <person name="Neiman D."/>
            <person name="Pearson M."/>
            <person name="Priest M."/>
            <person name="Roberts A."/>
            <person name="Saif S."/>
            <person name="Shea T."/>
            <person name="Sisk P."/>
            <person name="Sykes S."/>
            <person name="Wortman J."/>
            <person name="Nusbaum C."/>
            <person name="Birren B."/>
        </authorList>
    </citation>
    <scope>NUCLEOTIDE SEQUENCE [LARGE SCALE GENOMIC DNA]</scope>
    <source>
        <strain evidence="9 10">7G8</strain>
    </source>
</reference>
<gene>
    <name evidence="9" type="ORF">PFBG_02738</name>
</gene>
<keyword evidence="3" id="KW-1133">Transmembrane helix</keyword>
<dbReference type="GO" id="GO:0016020">
    <property type="term" value="C:membrane"/>
    <property type="evidence" value="ECO:0007669"/>
    <property type="project" value="InterPro"/>
</dbReference>
<dbReference type="Pfam" id="PF18562">
    <property type="entry name" value="CIDR1_gamma"/>
    <property type="match status" value="1"/>
</dbReference>
<dbReference type="OrthoDB" id="10579465at2759"/>
<feature type="compositionally biased region" description="Basic and acidic residues" evidence="2">
    <location>
        <begin position="1308"/>
        <end position="1326"/>
    </location>
</feature>
<accession>W7FML6</accession>
<feature type="domain" description="Cysteine-rich interdomain region 1 gamma" evidence="7">
    <location>
        <begin position="1873"/>
        <end position="1932"/>
    </location>
</feature>
<dbReference type="EMBL" id="KE123613">
    <property type="protein sequence ID" value="EUR72236.1"/>
    <property type="molecule type" value="Genomic_DNA"/>
</dbReference>
<feature type="compositionally biased region" description="Low complexity" evidence="2">
    <location>
        <begin position="1880"/>
        <end position="1894"/>
    </location>
</feature>
<feature type="domain" description="Duffy-antigen binding" evidence="5">
    <location>
        <begin position="1412"/>
        <end position="1623"/>
    </location>
</feature>
<dbReference type="FunFam" id="1.20.1310.20:FF:000001">
    <property type="entry name" value="Erythrocyte membrane protein 1, PfEMP1"/>
    <property type="match status" value="1"/>
</dbReference>
<evidence type="ECO:0000259" key="4">
    <source>
        <dbReference type="Pfam" id="PF03011"/>
    </source>
</evidence>
<name>W7FML6_PLAF8</name>
<dbReference type="InterPro" id="IPR029210">
    <property type="entry name" value="PfEMP1_NTS"/>
</dbReference>
<sequence length="2609" mass="294550">MAAASGGGGGNDYSDAKDFLDSIGKIVHDKVKEEAAGRSNGDLKGNLTDSTILGERARSNKTCDLVKEYYKHPNGGGDVSGKRYPCKELSGKMGENRFSDTLGGQCTDSKIKGNKNNCGACAPYRRLHLCHHNLETIDTKSTTHKLLAEVCMAAKYEGESLTRYHPKYQEIYSGSTMCTMLARSFADIGDIVRGRDPFYGNPQEKEKREDLEKKLKEIFKKIYDNLVMKKGKEAQERYKKDKKTGNYYQLREDWWDANRATIWEAITCHAGQNDKYFRNTCSNGGSYAYKQCRCDGANVDPPTYFDYVPQYLRWFEEWAEDFCRLRKRKLEDAIKKCRKKDNSSEERYCDLNRHDCTQTASGKHDFFEDDDCIGCHFSCARFVKWIDNQKLEFLKQKEKYETEISNSASCGGSRKKRSATIKYEGYEKEFYEQFKKKGNYGTVEGFLGLLNKEDVCTKNNGIEDGGTINFKEVNSGNNSGGDGSGTNVESQGTFYRTTYCEACPWCGVKKQKVKGKWEPEGDEECAKKIEKTYNEKDITTIPKLTPDKEKSNILDKYKTFCSTGDSQIKKWQCYYKKKNEKDDVKKDINFCVLQDGKQNRKEHKVTSYNAFFWDWVHDMLIDSMQWRDEHGKCINKDNDNTCIRGCKSKCECFQKWVVQKGKEWDEIKVHFGKQDFGNQGENAQYKMLGEGMESADFVLQEVLKKNLLLEIIQDTYGNTEETKHIEALLKETGVADGVASASGSSSGVVTGKKNIMDKLIEHEEGIATKCKNCQPTKIRNPCSGDKSGSSNTYTAVAQTVAKILQQKAHTDMLQRSCKDGDKGGGKKVSLLKGDASQGHYNGKANESVLNDVCDITNDHSNAESNKSKNPCNGKGDGLQIGDTWNVQNSKSSTFGVHIRPRRKHICTSNLEKIDDTWVIKNANDHVNDTFLGNVLLAAKKEAEDIKKKYKEIKDKNGLEGDQVTTCRAIKSSFADIGDIIRGRDLLDDKDQVTLQDHLKTIFGKIKGELKNKLCDKYKNDTDGKHTKFREDWWEANRDQVWNAMTCPTKNGNIQCGATPYDDYIPQRLRWMTEWAEWYCKEQSRLYGELLQKCGNCKDKIKGKVQGCTSSDPKCTKCKEACDKYKDEINKWEEQWNNMQVQYVILYGQAKTTSTNASRTVFPDAGPDYQQMLDFFKELQEKYKTATSGSATNSPYATPAGYIHQEARTGQCLEQNEFCEYENGVARDTDGAKENKKYAFKHPPHGYDKACKCDTRDQQTDGRARSENQEPQPAPAGGPGATESASDDDDDEEDEDEDEEVQEAAAEGSGKDATEEVGPKEEGPQVKVCKTVEEALKGDLNEACTQKYSGNNSRLGWKCVTPSGEKSGDSTTTSSEGSESAGPTRKRRAAPGESAPSSAKSDATGKSDTGGSICIPPRRRKLYIKKIQDWANKHNTDKSQVDGEAEGGVQATENGAASTSPQVALLRDAFIQSAAIETFFLWHKYKAENTKTQGGVGAAPALSPVPDSVSDEDPSNPANLQSGKIPPDFLRQMFYTLGDYRDICVGNKTMIEVLKASGDNKSSKNPMQEISEKIKEMLSEQSDTTPPKLGKPSVNDPKDWWEQHGKHIWEGMICALTYTDSEQKGDGAKPTQIQNAETLLEQLKEKYDYKIVTISSVPSGDDPLNNPKLTQFVERPPYFRYLEEWGETFCRQRTRMLGKIRGECVKNDGRCSGDGHICDKTDTSHNDTFIDLHCPGCLKECIKYKRWIDIKFVEYHKQKDKYDGELQKVITSSNNGGGDKNCCKDIEKHTSAADFLESLKHCKDGQTGGEQGNQEDKLNKINFTNIPQTFSRSTYCKACPFNGVTCNRGRRAKNGCTANNEPQNAANTEDGEPTTIPILINDGSTNGATNGTTGTTDETLKDCSEKYNFFKRLRKQEWTCQKKNGVDQCNLTNSVDNIDDSDKIIPFNVFFQRWLRNFVHDYNILKGKIKACIKKGNGKEDKCFKGCKDKCKCVEEWLDKKEVEWKKIKEHYEKNKSLYGYEIPYWVMSYFQHLYFDNDHIKAQDVIEDENEREELWGNTGRNYNNRQHTQTNDDFITNLISKLQDKITSCQNKHNPNGKTACDPFPPHSDETLDEQTDDDTTDNQSPAFCKDIQPPPPPLQQDACEIVDGILNGKSATSAIDGCNTKNYNGWTCQTDKFEKSHAGACMPPRRQKLCVHYLKQSMTNTNELKYAFIKCAAVETLHSWHYYKNKNGNEAETLESGTIPEEFKRQMFYTFADYRDICLGTDISSITDMRSAVSIAKDNIYKVFNKSYQTSIDHRKSWWETNGPEIWKGMLCALEKASGATGTLTTKYTYSKVKFSGSNSPTLETFAQRPQFLRWFTEWGEDFCKKQKKELVSLKKKCDNCTVSDSGTKDNTKMCNNKENCDECKQACDVYKNFIQTWKTHYEKQSKKYDEDKKKDQYKSLSDVTSCTQAYEYLDKQLKNMTCTNGLTNENCKYTCMNTPSSTNTGNMPKSMDDEPEDVKGKCNCVPNECNALSVSGSGIPDGQAFGGGVLDGTCKGLGEPKKKIEPPQYDPTNDILKSTIPVTIVLALGSIAFLFIKKKRKKGKSNIRTYILKQKKREILEY</sequence>
<feature type="region of interest" description="Disordered" evidence="2">
    <location>
        <begin position="1854"/>
        <end position="1894"/>
    </location>
</feature>
<evidence type="ECO:0000313" key="9">
    <source>
        <dbReference type="EMBL" id="EUR72236.1"/>
    </source>
</evidence>
<dbReference type="Pfam" id="PF03011">
    <property type="entry name" value="PFEMP"/>
    <property type="match status" value="2"/>
</dbReference>
<evidence type="ECO:0000259" key="8">
    <source>
        <dbReference type="Pfam" id="PF22672"/>
    </source>
</evidence>
<reference evidence="10" key="1">
    <citation type="submission" date="2007-11" db="EMBL/GenBank/DDBJ databases">
        <authorList>
            <consortium name="The Broad Institute Genome Sequencing Platform"/>
            <person name="Volkman S.K."/>
            <person name="Daily J.P."/>
            <person name="Sarr O."/>
            <person name="Ndiaye D."/>
            <person name="Ndir O."/>
            <person name="Mboup S."/>
            <person name="Lukens A."/>
            <person name="Stange-Thomann N."/>
            <person name="Mauceli E."/>
            <person name="Gnerre S."/>
            <person name="Jaffe D."/>
            <person name="Zainoun J."/>
            <person name="Wiegand R.C."/>
            <person name="Birren B."/>
            <person name="Galagan J."/>
            <person name="Lander E."/>
            <person name="Wirth D.F."/>
        </authorList>
    </citation>
    <scope>NUCLEOTIDE SEQUENCE [LARGE SCALE GENOMIC DNA]</scope>
    <source>
        <strain evidence="10">7G8</strain>
    </source>
</reference>
<feature type="domain" description="Duffy-binding-like" evidence="8">
    <location>
        <begin position="2364"/>
        <end position="2477"/>
    </location>
</feature>
<feature type="compositionally biased region" description="Basic and acidic residues" evidence="2">
    <location>
        <begin position="1247"/>
        <end position="1267"/>
    </location>
</feature>
<feature type="domain" description="Duffy-antigen binding" evidence="5">
    <location>
        <begin position="119"/>
        <end position="313"/>
    </location>
</feature>
<dbReference type="InterPro" id="IPR008602">
    <property type="entry name" value="Duffy-antigen-binding"/>
</dbReference>
<feature type="domain" description="Duffy-binding-like" evidence="8">
    <location>
        <begin position="1683"/>
        <end position="1832"/>
    </location>
</feature>
<evidence type="ECO:0000313" key="10">
    <source>
        <dbReference type="Proteomes" id="UP000030688"/>
    </source>
</evidence>
<protein>
    <recommendedName>
        <fullName evidence="11">Erythrocyte membrane protein 1</fullName>
    </recommendedName>
</protein>
<organism evidence="9 10">
    <name type="scientific">Plasmodium falciparum (isolate 7G8)</name>
    <dbReference type="NCBI Taxonomy" id="57266"/>
    <lineage>
        <taxon>Eukaryota</taxon>
        <taxon>Sar</taxon>
        <taxon>Alveolata</taxon>
        <taxon>Apicomplexa</taxon>
        <taxon>Aconoidasida</taxon>
        <taxon>Haemosporida</taxon>
        <taxon>Plasmodiidae</taxon>
        <taxon>Plasmodium</taxon>
        <taxon>Plasmodium (Laverania)</taxon>
    </lineage>
</organism>
<feature type="domain" description="Duffy-binding-like" evidence="4">
    <location>
        <begin position="611"/>
        <end position="776"/>
    </location>
</feature>
<keyword evidence="3" id="KW-0472">Membrane</keyword>
<feature type="region of interest" description="Disordered" evidence="2">
    <location>
        <begin position="1492"/>
        <end position="1523"/>
    </location>
</feature>
<feature type="region of interest" description="Disordered" evidence="2">
    <location>
        <begin position="1247"/>
        <end position="1326"/>
    </location>
</feature>
<dbReference type="SUPFAM" id="SSF140924">
    <property type="entry name" value="Duffy binding domain-like"/>
    <property type="match status" value="6"/>
</dbReference>
<evidence type="ECO:0000256" key="1">
    <source>
        <dbReference type="SAM" id="Coils"/>
    </source>
</evidence>
<feature type="transmembrane region" description="Helical" evidence="3">
    <location>
        <begin position="2562"/>
        <end position="2583"/>
    </location>
</feature>
<feature type="compositionally biased region" description="Polar residues" evidence="2">
    <location>
        <begin position="1855"/>
        <end position="1866"/>
    </location>
</feature>
<feature type="domain" description="Plasmodium falciparum erythrocyte membrane protein-1 N-terminal segment" evidence="6">
    <location>
        <begin position="15"/>
        <end position="51"/>
    </location>
</feature>
<dbReference type="Gene3D" id="1.20.1310.20">
    <property type="entry name" value="Duffy-antigen binding domain"/>
    <property type="match status" value="4"/>
</dbReference>
<feature type="compositionally biased region" description="Acidic residues" evidence="2">
    <location>
        <begin position="2112"/>
        <end position="2122"/>
    </location>
</feature>
<feature type="compositionally biased region" description="Polar residues" evidence="2">
    <location>
        <begin position="1394"/>
        <end position="1409"/>
    </location>
</feature>
<proteinExistence type="predicted"/>
<dbReference type="InterPro" id="IPR004258">
    <property type="entry name" value="DBL"/>
</dbReference>
<feature type="compositionally biased region" description="Low complexity" evidence="2">
    <location>
        <begin position="1362"/>
        <end position="1379"/>
    </location>
</feature>
<feature type="domain" description="Duffy-antigen binding" evidence="5">
    <location>
        <begin position="895"/>
        <end position="1069"/>
    </location>
</feature>
<feature type="region of interest" description="Disordered" evidence="2">
    <location>
        <begin position="1339"/>
        <end position="1414"/>
    </location>
</feature>
<feature type="domain" description="Duffy-binding-like" evidence="8">
    <location>
        <begin position="317"/>
        <end position="473"/>
    </location>
</feature>
<dbReference type="Gene3D" id="1.20.58.1930">
    <property type="match status" value="1"/>
</dbReference>
<evidence type="ECO:0000259" key="7">
    <source>
        <dbReference type="Pfam" id="PF18562"/>
    </source>
</evidence>
<feature type="coiled-coil region" evidence="1">
    <location>
        <begin position="1114"/>
        <end position="1141"/>
    </location>
</feature>
<keyword evidence="3" id="KW-0812">Transmembrane</keyword>
<dbReference type="Gene3D" id="1.20.58.830">
    <property type="match status" value="5"/>
</dbReference>
<dbReference type="Pfam" id="PF22672">
    <property type="entry name" value="DBL_C"/>
    <property type="match status" value="3"/>
</dbReference>
<feature type="domain" description="Duffy-antigen binding" evidence="5">
    <location>
        <begin position="2185"/>
        <end position="2341"/>
    </location>
</feature>
<evidence type="ECO:0008006" key="11">
    <source>
        <dbReference type="Google" id="ProtNLM"/>
    </source>
</evidence>
<feature type="domain" description="Duffy-binding-like" evidence="4">
    <location>
        <begin position="1949"/>
        <end position="2096"/>
    </location>
</feature>
<dbReference type="Proteomes" id="UP000030688">
    <property type="component" value="Unassembled WGS sequence"/>
</dbReference>
<dbReference type="Pfam" id="PF15447">
    <property type="entry name" value="NTS"/>
    <property type="match status" value="1"/>
</dbReference>
<feature type="compositionally biased region" description="Acidic residues" evidence="2">
    <location>
        <begin position="1284"/>
        <end position="1301"/>
    </location>
</feature>
<dbReference type="InterPro" id="IPR054595">
    <property type="entry name" value="DBL_C"/>
</dbReference>
<dbReference type="InterPro" id="IPR041480">
    <property type="entry name" value="CIDR1_gamma"/>
</dbReference>
<feature type="compositionally biased region" description="Polar residues" evidence="2">
    <location>
        <begin position="1342"/>
        <end position="1353"/>
    </location>
</feature>
<evidence type="ECO:0000259" key="6">
    <source>
        <dbReference type="Pfam" id="PF15447"/>
    </source>
</evidence>
<dbReference type="InterPro" id="IPR042202">
    <property type="entry name" value="Duffy-ag-bd_sf"/>
</dbReference>
<dbReference type="FunFam" id="1.20.58.830:FF:000002">
    <property type="entry name" value="Erythrocyte membrane protein 1, PfEMP1"/>
    <property type="match status" value="1"/>
</dbReference>
<evidence type="ECO:0000259" key="5">
    <source>
        <dbReference type="Pfam" id="PF05424"/>
    </source>
</evidence>
<keyword evidence="1" id="KW-0175">Coiled coil</keyword>
<evidence type="ECO:0000256" key="2">
    <source>
        <dbReference type="SAM" id="MobiDB-lite"/>
    </source>
</evidence>
<evidence type="ECO:0000256" key="3">
    <source>
        <dbReference type="SAM" id="Phobius"/>
    </source>
</evidence>
<dbReference type="Pfam" id="PF05424">
    <property type="entry name" value="Duffy_binding"/>
    <property type="match status" value="4"/>
</dbReference>